<evidence type="ECO:0000256" key="2">
    <source>
        <dbReference type="ARBA" id="ARBA00009450"/>
    </source>
</evidence>
<organism evidence="17 18">
    <name type="scientific">Enhygromyxa salina</name>
    <dbReference type="NCBI Taxonomy" id="215803"/>
    <lineage>
        <taxon>Bacteria</taxon>
        <taxon>Pseudomonadati</taxon>
        <taxon>Myxococcota</taxon>
        <taxon>Polyangia</taxon>
        <taxon>Nannocystales</taxon>
        <taxon>Nannocystaceae</taxon>
        <taxon>Enhygromyxa</taxon>
    </lineage>
</organism>
<evidence type="ECO:0000256" key="8">
    <source>
        <dbReference type="ARBA" id="ARBA00023047"/>
    </source>
</evidence>
<sequence length="200" mass="21084">MRGVAGLVGLISLVFAVLTAGCFEPDHSLIPPAQPVEVTSGLTAGDVFEVRVFGEEDIGGTFQVQGDGTIDFPLIGRVDVTDKTQAALAALLEQQLGDGYLRSPHVTVILTSRENLEVSVLGQVSKPGTFPYAEKLTLVQAISEAGGLNELAHARRVKLTRKGPTGVGTYEVSVKAITDGREPDLLLQPGDIIFVPLAPI</sequence>
<dbReference type="Gene3D" id="3.10.560.10">
    <property type="entry name" value="Outer membrane lipoprotein wza domain like"/>
    <property type="match status" value="1"/>
</dbReference>
<protein>
    <submittedName>
        <fullName evidence="17">Capsule polysaccharide export protein</fullName>
    </submittedName>
</protein>
<evidence type="ECO:0000256" key="9">
    <source>
        <dbReference type="ARBA" id="ARBA00023065"/>
    </source>
</evidence>
<keyword evidence="3" id="KW-0813">Transport</keyword>
<dbReference type="PROSITE" id="PS51257">
    <property type="entry name" value="PROKAR_LIPOPROTEIN"/>
    <property type="match status" value="1"/>
</dbReference>
<evidence type="ECO:0000256" key="13">
    <source>
        <dbReference type="ARBA" id="ARBA00023237"/>
    </source>
</evidence>
<keyword evidence="13" id="KW-0998">Cell outer membrane</keyword>
<evidence type="ECO:0000259" key="15">
    <source>
        <dbReference type="Pfam" id="PF02563"/>
    </source>
</evidence>
<evidence type="ECO:0000313" key="18">
    <source>
        <dbReference type="Proteomes" id="UP000031599"/>
    </source>
</evidence>
<comment type="caution">
    <text evidence="17">The sequence shown here is derived from an EMBL/GenBank/DDBJ whole genome shotgun (WGS) entry which is preliminary data.</text>
</comment>
<dbReference type="EMBL" id="JMCC02000089">
    <property type="protein sequence ID" value="KIG13742.1"/>
    <property type="molecule type" value="Genomic_DNA"/>
</dbReference>
<dbReference type="GO" id="GO:0015159">
    <property type="term" value="F:polysaccharide transmembrane transporter activity"/>
    <property type="evidence" value="ECO:0007669"/>
    <property type="project" value="InterPro"/>
</dbReference>
<dbReference type="AlphaFoldDB" id="A0A0C2D0T5"/>
<keyword evidence="12" id="KW-0564">Palmitate</keyword>
<keyword evidence="6" id="KW-0812">Transmembrane</keyword>
<proteinExistence type="inferred from homology"/>
<dbReference type="GO" id="GO:0015288">
    <property type="term" value="F:porin activity"/>
    <property type="evidence" value="ECO:0007669"/>
    <property type="project" value="UniProtKB-KW"/>
</dbReference>
<dbReference type="GO" id="GO:0046930">
    <property type="term" value="C:pore complex"/>
    <property type="evidence" value="ECO:0007669"/>
    <property type="project" value="UniProtKB-KW"/>
</dbReference>
<evidence type="ECO:0000256" key="12">
    <source>
        <dbReference type="ARBA" id="ARBA00023139"/>
    </source>
</evidence>
<dbReference type="PANTHER" id="PTHR33619">
    <property type="entry name" value="POLYSACCHARIDE EXPORT PROTEIN GFCE-RELATED"/>
    <property type="match status" value="1"/>
</dbReference>
<evidence type="ECO:0000256" key="10">
    <source>
        <dbReference type="ARBA" id="ARBA00023114"/>
    </source>
</evidence>
<evidence type="ECO:0000256" key="7">
    <source>
        <dbReference type="ARBA" id="ARBA00022729"/>
    </source>
</evidence>
<feature type="domain" description="Polysaccharide export protein N-terminal" evidence="15">
    <location>
        <begin position="42"/>
        <end position="110"/>
    </location>
</feature>
<evidence type="ECO:0000259" key="16">
    <source>
        <dbReference type="Pfam" id="PF22461"/>
    </source>
</evidence>
<keyword evidence="8" id="KW-0625">Polysaccharide transport</keyword>
<dbReference type="RefSeq" id="WP_052555070.1">
    <property type="nucleotide sequence ID" value="NZ_JMCC02000089.1"/>
</dbReference>
<keyword evidence="14" id="KW-0449">Lipoprotein</keyword>
<evidence type="ECO:0000256" key="3">
    <source>
        <dbReference type="ARBA" id="ARBA00022448"/>
    </source>
</evidence>
<name>A0A0C2D0T5_9BACT</name>
<dbReference type="PANTHER" id="PTHR33619:SF3">
    <property type="entry name" value="POLYSACCHARIDE EXPORT PROTEIN GFCE-RELATED"/>
    <property type="match status" value="1"/>
</dbReference>
<feature type="domain" description="SLBB" evidence="16">
    <location>
        <begin position="118"/>
        <end position="195"/>
    </location>
</feature>
<keyword evidence="11" id="KW-0472">Membrane</keyword>
<dbReference type="InterPro" id="IPR003715">
    <property type="entry name" value="Poly_export_N"/>
</dbReference>
<keyword evidence="9" id="KW-0406">Ion transport</keyword>
<gene>
    <name evidence="17" type="ORF">DB30_07588</name>
</gene>
<dbReference type="Gene3D" id="3.30.1950.10">
    <property type="entry name" value="wza like domain"/>
    <property type="match status" value="1"/>
</dbReference>
<keyword evidence="10" id="KW-0626">Porin</keyword>
<comment type="subcellular location">
    <subcellularLocation>
        <location evidence="1">Cell outer membrane</location>
        <topology evidence="1">Multi-pass membrane protein</topology>
    </subcellularLocation>
</comment>
<dbReference type="Pfam" id="PF22461">
    <property type="entry name" value="SLBB_2"/>
    <property type="match status" value="1"/>
</dbReference>
<evidence type="ECO:0000256" key="1">
    <source>
        <dbReference type="ARBA" id="ARBA00004571"/>
    </source>
</evidence>
<dbReference type="InterPro" id="IPR054765">
    <property type="entry name" value="SLBB_dom"/>
</dbReference>
<evidence type="ECO:0000256" key="4">
    <source>
        <dbReference type="ARBA" id="ARBA00022452"/>
    </source>
</evidence>
<accession>A0A0C2D0T5</accession>
<evidence type="ECO:0000256" key="14">
    <source>
        <dbReference type="ARBA" id="ARBA00023288"/>
    </source>
</evidence>
<evidence type="ECO:0000313" key="17">
    <source>
        <dbReference type="EMBL" id="KIG13742.1"/>
    </source>
</evidence>
<dbReference type="GO" id="GO:0009279">
    <property type="term" value="C:cell outer membrane"/>
    <property type="evidence" value="ECO:0007669"/>
    <property type="project" value="UniProtKB-SubCell"/>
</dbReference>
<keyword evidence="4" id="KW-1134">Transmembrane beta strand</keyword>
<reference evidence="17 18" key="1">
    <citation type="submission" date="2014-12" db="EMBL/GenBank/DDBJ databases">
        <title>Genome assembly of Enhygromyxa salina DSM 15201.</title>
        <authorList>
            <person name="Sharma G."/>
            <person name="Subramanian S."/>
        </authorList>
    </citation>
    <scope>NUCLEOTIDE SEQUENCE [LARGE SCALE GENOMIC DNA]</scope>
    <source>
        <strain evidence="17 18">DSM 15201</strain>
    </source>
</reference>
<comment type="similarity">
    <text evidence="2">Belongs to the BexD/CtrA/VexA family.</text>
</comment>
<evidence type="ECO:0000256" key="6">
    <source>
        <dbReference type="ARBA" id="ARBA00022692"/>
    </source>
</evidence>
<evidence type="ECO:0000256" key="11">
    <source>
        <dbReference type="ARBA" id="ARBA00023136"/>
    </source>
</evidence>
<evidence type="ECO:0000256" key="5">
    <source>
        <dbReference type="ARBA" id="ARBA00022597"/>
    </source>
</evidence>
<dbReference type="Pfam" id="PF02563">
    <property type="entry name" value="Poly_export"/>
    <property type="match status" value="1"/>
</dbReference>
<dbReference type="Proteomes" id="UP000031599">
    <property type="component" value="Unassembled WGS sequence"/>
</dbReference>
<keyword evidence="5" id="KW-0762">Sugar transport</keyword>
<dbReference type="InterPro" id="IPR049712">
    <property type="entry name" value="Poly_export"/>
</dbReference>
<keyword evidence="7" id="KW-0732">Signal</keyword>
<dbReference type="GO" id="GO:0006811">
    <property type="term" value="P:monoatomic ion transport"/>
    <property type="evidence" value="ECO:0007669"/>
    <property type="project" value="UniProtKB-KW"/>
</dbReference>